<accession>A0A5P1FQL9</accession>
<dbReference type="Proteomes" id="UP000243459">
    <property type="component" value="Chromosome 1"/>
</dbReference>
<gene>
    <name evidence="2" type="ORF">A4U43_C01F12950</name>
</gene>
<dbReference type="Gramene" id="ONK80023">
    <property type="protein sequence ID" value="ONK80023"/>
    <property type="gene ID" value="A4U43_C01F12950"/>
</dbReference>
<feature type="compositionally biased region" description="Basic and acidic residues" evidence="1">
    <location>
        <begin position="62"/>
        <end position="81"/>
    </location>
</feature>
<feature type="region of interest" description="Disordered" evidence="1">
    <location>
        <begin position="46"/>
        <end position="81"/>
    </location>
</feature>
<keyword evidence="3" id="KW-1185">Reference proteome</keyword>
<evidence type="ECO:0000313" key="3">
    <source>
        <dbReference type="Proteomes" id="UP000243459"/>
    </source>
</evidence>
<sequence length="134" mass="15180">MEHIRTSYLKLLGEVESMRASRGVDSRRAAKARALEATKVEKLRQELEESRRKAKGLSKALQKRDHTKAQDRQHDRVPEVDRFVQDHQYDRVSGVLDLAAGSNGVLYLSKLQSPGSNGVLDLNQSESLGQRKWI</sequence>
<organism evidence="2 3">
    <name type="scientific">Asparagus officinalis</name>
    <name type="common">Garden asparagus</name>
    <dbReference type="NCBI Taxonomy" id="4686"/>
    <lineage>
        <taxon>Eukaryota</taxon>
        <taxon>Viridiplantae</taxon>
        <taxon>Streptophyta</taxon>
        <taxon>Embryophyta</taxon>
        <taxon>Tracheophyta</taxon>
        <taxon>Spermatophyta</taxon>
        <taxon>Magnoliopsida</taxon>
        <taxon>Liliopsida</taxon>
        <taxon>Asparagales</taxon>
        <taxon>Asparagaceae</taxon>
        <taxon>Asparagoideae</taxon>
        <taxon>Asparagus</taxon>
    </lineage>
</organism>
<dbReference type="EMBL" id="CM007381">
    <property type="protein sequence ID" value="ONK80023.1"/>
    <property type="molecule type" value="Genomic_DNA"/>
</dbReference>
<reference evidence="3" key="1">
    <citation type="journal article" date="2017" name="Nat. Commun.">
        <title>The asparagus genome sheds light on the origin and evolution of a young Y chromosome.</title>
        <authorList>
            <person name="Harkess A."/>
            <person name="Zhou J."/>
            <person name="Xu C."/>
            <person name="Bowers J.E."/>
            <person name="Van der Hulst R."/>
            <person name="Ayyampalayam S."/>
            <person name="Mercati F."/>
            <person name="Riccardi P."/>
            <person name="McKain M.R."/>
            <person name="Kakrana A."/>
            <person name="Tang H."/>
            <person name="Ray J."/>
            <person name="Groenendijk J."/>
            <person name="Arikit S."/>
            <person name="Mathioni S.M."/>
            <person name="Nakano M."/>
            <person name="Shan H."/>
            <person name="Telgmann-Rauber A."/>
            <person name="Kanno A."/>
            <person name="Yue Z."/>
            <person name="Chen H."/>
            <person name="Li W."/>
            <person name="Chen Y."/>
            <person name="Xu X."/>
            <person name="Zhang Y."/>
            <person name="Luo S."/>
            <person name="Chen H."/>
            <person name="Gao J."/>
            <person name="Mao Z."/>
            <person name="Pires J.C."/>
            <person name="Luo M."/>
            <person name="Kudrna D."/>
            <person name="Wing R.A."/>
            <person name="Meyers B.C."/>
            <person name="Yi K."/>
            <person name="Kong H."/>
            <person name="Lavrijsen P."/>
            <person name="Sunseri F."/>
            <person name="Falavigna A."/>
            <person name="Ye Y."/>
            <person name="Leebens-Mack J.H."/>
            <person name="Chen G."/>
        </authorList>
    </citation>
    <scope>NUCLEOTIDE SEQUENCE [LARGE SCALE GENOMIC DNA]</scope>
    <source>
        <strain evidence="3">cv. DH0086</strain>
    </source>
</reference>
<dbReference type="AlphaFoldDB" id="A0A5P1FQL9"/>
<proteinExistence type="predicted"/>
<evidence type="ECO:0000313" key="2">
    <source>
        <dbReference type="EMBL" id="ONK80023.1"/>
    </source>
</evidence>
<name>A0A5P1FQL9_ASPOF</name>
<evidence type="ECO:0000256" key="1">
    <source>
        <dbReference type="SAM" id="MobiDB-lite"/>
    </source>
</evidence>
<protein>
    <submittedName>
        <fullName evidence="2">Uncharacterized protein</fullName>
    </submittedName>
</protein>